<feature type="domain" description="Reverse transcriptase RNase H-like" evidence="10">
    <location>
        <begin position="149"/>
        <end position="246"/>
    </location>
</feature>
<dbReference type="Pfam" id="PF13358">
    <property type="entry name" value="DDE_3"/>
    <property type="match status" value="1"/>
</dbReference>
<dbReference type="InterPro" id="IPR038717">
    <property type="entry name" value="Tc1-like_DDE_dom"/>
</dbReference>
<accession>A0A8X6RTQ0</accession>
<dbReference type="Gene3D" id="1.10.10.2210">
    <property type="match status" value="1"/>
</dbReference>
<dbReference type="GO" id="GO:0004519">
    <property type="term" value="F:endonuclease activity"/>
    <property type="evidence" value="ECO:0007669"/>
    <property type="project" value="UniProtKB-KW"/>
</dbReference>
<keyword evidence="12" id="KW-1185">Reference proteome</keyword>
<dbReference type="Gene3D" id="3.30.70.270">
    <property type="match status" value="1"/>
</dbReference>
<feature type="compositionally biased region" description="Basic and acidic residues" evidence="7">
    <location>
        <begin position="327"/>
        <end position="338"/>
    </location>
</feature>
<keyword evidence="1" id="KW-0808">Transferase</keyword>
<dbReference type="Proteomes" id="UP000887159">
    <property type="component" value="Unassembled WGS sequence"/>
</dbReference>
<dbReference type="GO" id="GO:0003676">
    <property type="term" value="F:nucleic acid binding"/>
    <property type="evidence" value="ECO:0007669"/>
    <property type="project" value="InterPro"/>
</dbReference>
<dbReference type="GO" id="GO:0003964">
    <property type="term" value="F:RNA-directed DNA polymerase activity"/>
    <property type="evidence" value="ECO:0007669"/>
    <property type="project" value="UniProtKB-KW"/>
</dbReference>
<keyword evidence="3" id="KW-0540">Nuclease</keyword>
<dbReference type="PANTHER" id="PTHR37984:SF5">
    <property type="entry name" value="PROTEIN NYNRIN-LIKE"/>
    <property type="match status" value="1"/>
</dbReference>
<evidence type="ECO:0000313" key="12">
    <source>
        <dbReference type="Proteomes" id="UP000887159"/>
    </source>
</evidence>
<dbReference type="FunFam" id="3.10.20.370:FF:000001">
    <property type="entry name" value="Retrovirus-related Pol polyprotein from transposon 17.6-like protein"/>
    <property type="match status" value="1"/>
</dbReference>
<dbReference type="EMBL" id="BMAU01021223">
    <property type="protein sequence ID" value="GFY00884.1"/>
    <property type="molecule type" value="Genomic_DNA"/>
</dbReference>
<evidence type="ECO:0000256" key="1">
    <source>
        <dbReference type="ARBA" id="ARBA00022679"/>
    </source>
</evidence>
<dbReference type="GO" id="GO:0016787">
    <property type="term" value="F:hydrolase activity"/>
    <property type="evidence" value="ECO:0007669"/>
    <property type="project" value="UniProtKB-KW"/>
</dbReference>
<name>A0A8X6RTQ0_TRICX</name>
<dbReference type="InterPro" id="IPR036397">
    <property type="entry name" value="RNaseH_sf"/>
</dbReference>
<comment type="caution">
    <text evidence="11">The sequence shown here is derived from an EMBL/GenBank/DDBJ whole genome shotgun (WGS) entry which is preliminary data.</text>
</comment>
<dbReference type="Gene3D" id="3.10.10.20">
    <property type="match status" value="1"/>
</dbReference>
<dbReference type="PANTHER" id="PTHR37984">
    <property type="entry name" value="PROTEIN CBG26694"/>
    <property type="match status" value="1"/>
</dbReference>
<dbReference type="Gene3D" id="3.10.10.10">
    <property type="entry name" value="HIV Type 1 Reverse Transcriptase, subunit A, domain 1"/>
    <property type="match status" value="1"/>
</dbReference>
<evidence type="ECO:0000259" key="8">
    <source>
        <dbReference type="Pfam" id="PF00078"/>
    </source>
</evidence>
<keyword evidence="2" id="KW-0548">Nucleotidyltransferase</keyword>
<dbReference type="Gene3D" id="3.30.420.10">
    <property type="entry name" value="Ribonuclease H-like superfamily/Ribonuclease H"/>
    <property type="match status" value="1"/>
</dbReference>
<dbReference type="Pfam" id="PF00078">
    <property type="entry name" value="RVT_1"/>
    <property type="match status" value="1"/>
</dbReference>
<feature type="domain" description="Tc1-like transposase DDE" evidence="9">
    <location>
        <begin position="513"/>
        <end position="657"/>
    </location>
</feature>
<evidence type="ECO:0000259" key="9">
    <source>
        <dbReference type="Pfam" id="PF13358"/>
    </source>
</evidence>
<protein>
    <submittedName>
        <fullName evidence="11">Retrovirus-related Pol polyprotein from transposon opus</fullName>
    </submittedName>
</protein>
<dbReference type="InterPro" id="IPR043128">
    <property type="entry name" value="Rev_trsase/Diguanyl_cyclase"/>
</dbReference>
<dbReference type="CDD" id="cd09274">
    <property type="entry name" value="RNase_HI_RT_Ty3"/>
    <property type="match status" value="1"/>
</dbReference>
<evidence type="ECO:0000256" key="5">
    <source>
        <dbReference type="ARBA" id="ARBA00022801"/>
    </source>
</evidence>
<feature type="domain" description="Reverse transcriptase" evidence="8">
    <location>
        <begin position="32"/>
        <end position="140"/>
    </location>
</feature>
<dbReference type="InterPro" id="IPR043502">
    <property type="entry name" value="DNA/RNA_pol_sf"/>
</dbReference>
<dbReference type="AlphaFoldDB" id="A0A8X6RTQ0"/>
<evidence type="ECO:0000256" key="6">
    <source>
        <dbReference type="ARBA" id="ARBA00022918"/>
    </source>
</evidence>
<dbReference type="Pfam" id="PF17917">
    <property type="entry name" value="RT_RNaseH"/>
    <property type="match status" value="1"/>
</dbReference>
<evidence type="ECO:0000256" key="3">
    <source>
        <dbReference type="ARBA" id="ARBA00022722"/>
    </source>
</evidence>
<feature type="region of interest" description="Disordered" evidence="7">
    <location>
        <begin position="326"/>
        <end position="368"/>
    </location>
</feature>
<dbReference type="InterPro" id="IPR041373">
    <property type="entry name" value="RT_RNaseH"/>
</dbReference>
<dbReference type="InterPro" id="IPR050951">
    <property type="entry name" value="Retrovirus_Pol_polyprotein"/>
</dbReference>
<organism evidence="11 12">
    <name type="scientific">Trichonephila clavipes</name>
    <name type="common">Golden silk orbweaver</name>
    <name type="synonym">Nephila clavipes</name>
    <dbReference type="NCBI Taxonomy" id="2585209"/>
    <lineage>
        <taxon>Eukaryota</taxon>
        <taxon>Metazoa</taxon>
        <taxon>Ecdysozoa</taxon>
        <taxon>Arthropoda</taxon>
        <taxon>Chelicerata</taxon>
        <taxon>Arachnida</taxon>
        <taxon>Araneae</taxon>
        <taxon>Araneomorphae</taxon>
        <taxon>Entelegynae</taxon>
        <taxon>Araneoidea</taxon>
        <taxon>Nephilidae</taxon>
        <taxon>Trichonephila</taxon>
    </lineage>
</organism>
<dbReference type="SUPFAM" id="SSF56672">
    <property type="entry name" value="DNA/RNA polymerases"/>
    <property type="match status" value="1"/>
</dbReference>
<evidence type="ECO:0000259" key="10">
    <source>
        <dbReference type="Pfam" id="PF17917"/>
    </source>
</evidence>
<gene>
    <name evidence="11" type="primary">pol</name>
    <name evidence="11" type="ORF">TNCV_4529031</name>
</gene>
<reference evidence="11" key="1">
    <citation type="submission" date="2020-08" db="EMBL/GenBank/DDBJ databases">
        <title>Multicomponent nature underlies the extraordinary mechanical properties of spider dragline silk.</title>
        <authorList>
            <person name="Kono N."/>
            <person name="Nakamura H."/>
            <person name="Mori M."/>
            <person name="Yoshida Y."/>
            <person name="Ohtoshi R."/>
            <person name="Malay A.D."/>
            <person name="Moran D.A.P."/>
            <person name="Tomita M."/>
            <person name="Numata K."/>
            <person name="Arakawa K."/>
        </authorList>
    </citation>
    <scope>NUCLEOTIDE SEQUENCE</scope>
</reference>
<keyword evidence="6" id="KW-0695">RNA-directed DNA polymerase</keyword>
<sequence length="1024" mass="117966">MLQGGAISPIQPPCSSPVVLTRENNDLPPDSPEAYRFAIYYRKLNAITKYPRYPLPVIDDLITNIPCTGVMSTLDLKNGYFQLTISPKDIENTAFITRNGTFAFLRMSFALSGSAPNFQKAIDILLKPVIGRFVSVYMDDEAPVLQLPNFTEQFNLFTDASRVGIGAVLNQNHRPIAFASKTLNKAERNYTVTKRECLAVIWQLNKFKTYLGSLPVKVITDHVVSTKLTNGKNLSSSMITWALKLFEINIKWEHRPGFQNVAADILSRNRVGNMDGSQISCAALRALAINSQKQLIREEGEEPELRHIYRYLENPDDASVNVTVCEGSRKTSSEESNGRKSKKGNAGWEDPRLKRKVGSNGSKDRKDLKRTKFAENVLCRGPNIGTRKDQPLNENRRKNEEFRPRFHLEIINIEDLITPPKEVRPTGVSTTTRRENRRIVWQALVDPTVTRSTKLADVGVAIVPQTISRYLAEANLKFRSPFRAIPLTPEQRQLPLQWYQARSMWNATDWLKVMFSDESRFVLGTDDNRVRVWRRPVERYDSLRTVLRHTARTAGVMFWAALAYDSRSTLIEMRVTLTGQLYVDDILQPHVGSFLNDLPGAIFMQDNAHPHTVRVAQDFLRHFQTLRWPAIFSNLSPVENVWDQLKRQMPSFQSVHDLELPVQDLWAHLPQDNIRCPSTPPTCLPELRKALLDEWCNIPQDQIDNLILSMPRRSKRNIHVFDCIDKNQRDKGFSNILETRLFRDIHVLKLKFRSCTDKRCKASGMMSGEQLDMDAGSFRSYYPYGLNVIWKGESVLLTFKQKSEDSLYIPNFDKSIDNSNNIGLARISRAKRRKRVTRDMSTLKNSMLELAVKFDDNYNTGLIKSFMFDIVDMIKVLQLIYDKYELHTSKKKEKFDILVNLVLKENFIAFDQNLYKQIKGLTQGGQASNCLANLYLHFFEIDHVVNDSYLIYRYIDDLIIFGKNSEYKPNITFYPDYLKLLKTNFNSNRVEFLDLDLHLINNNVVSNIFDKRDSFKFHIIKIPV</sequence>
<dbReference type="Gene3D" id="3.30.70.2630">
    <property type="match status" value="1"/>
</dbReference>
<proteinExistence type="predicted"/>
<dbReference type="Gene3D" id="3.10.20.370">
    <property type="match status" value="1"/>
</dbReference>
<dbReference type="InterPro" id="IPR000477">
    <property type="entry name" value="RT_dom"/>
</dbReference>
<evidence type="ECO:0000313" key="11">
    <source>
        <dbReference type="EMBL" id="GFY00884.1"/>
    </source>
</evidence>
<evidence type="ECO:0000256" key="2">
    <source>
        <dbReference type="ARBA" id="ARBA00022695"/>
    </source>
</evidence>
<dbReference type="CDD" id="cd01647">
    <property type="entry name" value="RT_LTR"/>
    <property type="match status" value="1"/>
</dbReference>
<keyword evidence="4" id="KW-0255">Endonuclease</keyword>
<evidence type="ECO:0000256" key="4">
    <source>
        <dbReference type="ARBA" id="ARBA00022759"/>
    </source>
</evidence>
<keyword evidence="5" id="KW-0378">Hydrolase</keyword>
<evidence type="ECO:0000256" key="7">
    <source>
        <dbReference type="SAM" id="MobiDB-lite"/>
    </source>
</evidence>